<accession>A0AAD5ULR2</accession>
<organism evidence="4 5">
    <name type="scientific">Boothiomyces macroporosus</name>
    <dbReference type="NCBI Taxonomy" id="261099"/>
    <lineage>
        <taxon>Eukaryota</taxon>
        <taxon>Fungi</taxon>
        <taxon>Fungi incertae sedis</taxon>
        <taxon>Chytridiomycota</taxon>
        <taxon>Chytridiomycota incertae sedis</taxon>
        <taxon>Chytridiomycetes</taxon>
        <taxon>Rhizophydiales</taxon>
        <taxon>Terramycetaceae</taxon>
        <taxon>Boothiomyces</taxon>
    </lineage>
</organism>
<evidence type="ECO:0000256" key="1">
    <source>
        <dbReference type="ARBA" id="ARBA00022729"/>
    </source>
</evidence>
<evidence type="ECO:0000259" key="3">
    <source>
        <dbReference type="PROSITE" id="PS50919"/>
    </source>
</evidence>
<keyword evidence="1" id="KW-0732">Signal</keyword>
<name>A0AAD5ULR2_9FUNG</name>
<reference evidence="4" key="1">
    <citation type="submission" date="2020-05" db="EMBL/GenBank/DDBJ databases">
        <title>Phylogenomic resolution of chytrid fungi.</title>
        <authorList>
            <person name="Stajich J.E."/>
            <person name="Amses K."/>
            <person name="Simmons R."/>
            <person name="Seto K."/>
            <person name="Myers J."/>
            <person name="Bonds A."/>
            <person name="Quandt C.A."/>
            <person name="Barry K."/>
            <person name="Liu P."/>
            <person name="Grigoriev I."/>
            <person name="Longcore J.E."/>
            <person name="James T.Y."/>
        </authorList>
    </citation>
    <scope>NUCLEOTIDE SEQUENCE</scope>
    <source>
        <strain evidence="4">PLAUS21</strain>
    </source>
</reference>
<dbReference type="PANTHER" id="PTHR46809:SF2">
    <property type="entry name" value="GH21273P"/>
    <property type="match status" value="1"/>
</dbReference>
<comment type="caution">
    <text evidence="4">The sequence shown here is derived from an EMBL/GenBank/DDBJ whole genome shotgun (WGS) entry which is preliminary data.</text>
</comment>
<dbReference type="PANTHER" id="PTHR46809">
    <property type="entry name" value="STROMAL CELL-DERIVED FACTOR 2-LIKE PROTEIN"/>
    <property type="match status" value="1"/>
</dbReference>
<dbReference type="InterPro" id="IPR016093">
    <property type="entry name" value="MIR_motif"/>
</dbReference>
<evidence type="ECO:0000313" key="4">
    <source>
        <dbReference type="EMBL" id="KAJ3261614.1"/>
    </source>
</evidence>
<feature type="domain" description="MIR" evidence="3">
    <location>
        <begin position="85"/>
        <end position="137"/>
    </location>
</feature>
<keyword evidence="2" id="KW-0677">Repeat</keyword>
<dbReference type="Pfam" id="PF02815">
    <property type="entry name" value="MIR"/>
    <property type="match status" value="1"/>
</dbReference>
<dbReference type="PROSITE" id="PS50919">
    <property type="entry name" value="MIR"/>
    <property type="match status" value="3"/>
</dbReference>
<sequence>MLSNFALLITPILATDFVLEKEFATVTCGSIIKLAHKPSGYYLHSHEVNYGSGSGQQSVTGFQGANDPNSYFAVFGEYQSYCTRGVSVQCGSTIRLKHSNTKKFLHSHKIQSPLSQQQEVSAYDVADTGDNWIVECKGKVWKREEPVSLKHVDTGAYLSSNTRYTYGNPINGQLEVSGRYSKGENELWIAREGIYISIDYE</sequence>
<dbReference type="Gene3D" id="2.80.10.50">
    <property type="match status" value="1"/>
</dbReference>
<evidence type="ECO:0000256" key="2">
    <source>
        <dbReference type="ARBA" id="ARBA00022737"/>
    </source>
</evidence>
<proteinExistence type="predicted"/>
<dbReference type="InterPro" id="IPR036300">
    <property type="entry name" value="MIR_dom_sf"/>
</dbReference>
<keyword evidence="5" id="KW-1185">Reference proteome</keyword>
<feature type="domain" description="MIR" evidence="3">
    <location>
        <begin position="23"/>
        <end position="77"/>
    </location>
</feature>
<gene>
    <name evidence="4" type="primary">SDF2L1</name>
    <name evidence="4" type="ORF">HK103_005452</name>
</gene>
<dbReference type="SMART" id="SM00472">
    <property type="entry name" value="MIR"/>
    <property type="match status" value="3"/>
</dbReference>
<dbReference type="EMBL" id="JADGKB010000005">
    <property type="protein sequence ID" value="KAJ3261614.1"/>
    <property type="molecule type" value="Genomic_DNA"/>
</dbReference>
<dbReference type="AlphaFoldDB" id="A0AAD5ULR2"/>
<dbReference type="SUPFAM" id="SSF82109">
    <property type="entry name" value="MIR domain"/>
    <property type="match status" value="1"/>
</dbReference>
<evidence type="ECO:0000313" key="5">
    <source>
        <dbReference type="Proteomes" id="UP001210925"/>
    </source>
</evidence>
<feature type="domain" description="MIR" evidence="3">
    <location>
        <begin position="138"/>
        <end position="193"/>
    </location>
</feature>
<protein>
    <submittedName>
        <fullName evidence="4">Stromal cell-derived factor 2-like protein 1</fullName>
    </submittedName>
</protein>
<dbReference type="Proteomes" id="UP001210925">
    <property type="component" value="Unassembled WGS sequence"/>
</dbReference>